<proteinExistence type="predicted"/>
<organism evidence="2 3">
    <name type="scientific">Xylanibacter rarus</name>
    <dbReference type="NCBI Taxonomy" id="1676614"/>
    <lineage>
        <taxon>Bacteria</taxon>
        <taxon>Pseudomonadati</taxon>
        <taxon>Bacteroidota</taxon>
        <taxon>Bacteroidia</taxon>
        <taxon>Bacteroidales</taxon>
        <taxon>Prevotellaceae</taxon>
        <taxon>Xylanibacter</taxon>
    </lineage>
</organism>
<dbReference type="InterPro" id="IPR013785">
    <property type="entry name" value="Aldolase_TIM"/>
</dbReference>
<dbReference type="InterPro" id="IPR050377">
    <property type="entry name" value="Radical_SAM_PqqE_MftC-like"/>
</dbReference>
<dbReference type="InterPro" id="IPR023885">
    <property type="entry name" value="4Fe4S-binding_SPASM_dom"/>
</dbReference>
<evidence type="ECO:0000313" key="2">
    <source>
        <dbReference type="EMBL" id="KOO68140.1"/>
    </source>
</evidence>
<reference evidence="2 3" key="1">
    <citation type="submission" date="2015-06" db="EMBL/GenBank/DDBJ databases">
        <title>Prevotella sp. 109, sp. nov., a novel member of the family Prevotellaceae isolated from human faeces.</title>
        <authorList>
            <person name="Shkoporov A.N."/>
            <person name="Chaplin A.V."/>
            <person name="Kafarskaia L.I."/>
            <person name="Efimov B.A."/>
        </authorList>
    </citation>
    <scope>NUCLEOTIDE SEQUENCE [LARGE SCALE GENOMIC DNA]</scope>
    <source>
        <strain evidence="2 3">109</strain>
    </source>
</reference>
<protein>
    <recommendedName>
        <fullName evidence="1">4Fe4S-binding SPASM domain-containing protein</fullName>
    </recommendedName>
</protein>
<dbReference type="SUPFAM" id="SSF102114">
    <property type="entry name" value="Radical SAM enzymes"/>
    <property type="match status" value="1"/>
</dbReference>
<evidence type="ECO:0000313" key="3">
    <source>
        <dbReference type="Proteomes" id="UP000036951"/>
    </source>
</evidence>
<keyword evidence="3" id="KW-1185">Reference proteome</keyword>
<name>A0A8E1QWV4_9BACT</name>
<dbReference type="InterPro" id="IPR058240">
    <property type="entry name" value="rSAM_sf"/>
</dbReference>
<dbReference type="RefSeq" id="WP_053398668.1">
    <property type="nucleotide sequence ID" value="NZ_DBFJNZ010000090.1"/>
</dbReference>
<dbReference type="Gene3D" id="3.20.20.70">
    <property type="entry name" value="Aldolase class I"/>
    <property type="match status" value="1"/>
</dbReference>
<dbReference type="Pfam" id="PF13186">
    <property type="entry name" value="SPASM"/>
    <property type="match status" value="1"/>
</dbReference>
<accession>A0A8E1QWV4</accession>
<dbReference type="CDD" id="cd21109">
    <property type="entry name" value="SPASM"/>
    <property type="match status" value="1"/>
</dbReference>
<evidence type="ECO:0000259" key="1">
    <source>
        <dbReference type="Pfam" id="PF13186"/>
    </source>
</evidence>
<dbReference type="EMBL" id="LFQU01000018">
    <property type="protein sequence ID" value="KOO68140.1"/>
    <property type="molecule type" value="Genomic_DNA"/>
</dbReference>
<dbReference type="PANTHER" id="PTHR11228:SF7">
    <property type="entry name" value="PQQA PEPTIDE CYCLASE"/>
    <property type="match status" value="1"/>
</dbReference>
<dbReference type="Proteomes" id="UP000036951">
    <property type="component" value="Unassembled WGS sequence"/>
</dbReference>
<dbReference type="OrthoDB" id="6457556at2"/>
<gene>
    <name evidence="2" type="ORF">ACU52_09870</name>
</gene>
<sequence length="296" mass="34379">MTYEEMKKYVDLCMKQYHDSLKVLVITGGECMIYRKNVEKIIFYATKIGLSTRIVTNAFWATSYKIAMDIVKRLVDCGLKEINFSTGDEHQKSVPLRNVRNASVASARLGLVPIINIETHDNSSEHTLKRLVKDKVFIGFVSKSLIKIEKGVWISFKGNKENLTYESCFMPHRFDRCLNLFQLIPINPYGEVLACCGLTSEQNPYLRLGNINKQPIKEIYETSFKDVLKIWLYIEGPAKILKYIKQRKNEKFSFCASHICDICRTLFMDNENITFLKKDYENYISNLILKYSILNQ</sequence>
<comment type="caution">
    <text evidence="2">The sequence shown here is derived from an EMBL/GenBank/DDBJ whole genome shotgun (WGS) entry which is preliminary data.</text>
</comment>
<dbReference type="PANTHER" id="PTHR11228">
    <property type="entry name" value="RADICAL SAM DOMAIN PROTEIN"/>
    <property type="match status" value="1"/>
</dbReference>
<dbReference type="AlphaFoldDB" id="A0A8E1QWV4"/>
<feature type="domain" description="4Fe4S-binding SPASM" evidence="1">
    <location>
        <begin position="177"/>
        <end position="223"/>
    </location>
</feature>